<reference evidence="8 9" key="1">
    <citation type="submission" date="2019-04" db="EMBL/GenBank/DDBJ databases">
        <authorList>
            <person name="Hwang J.C."/>
        </authorList>
    </citation>
    <scope>NUCLEOTIDE SEQUENCE [LARGE SCALE GENOMIC DNA]</scope>
    <source>
        <strain evidence="8 9">IMCC35002</strain>
    </source>
</reference>
<feature type="transmembrane region" description="Helical" evidence="6">
    <location>
        <begin position="343"/>
        <end position="364"/>
    </location>
</feature>
<feature type="transmembrane region" description="Helical" evidence="6">
    <location>
        <begin position="32"/>
        <end position="53"/>
    </location>
</feature>
<feature type="transmembrane region" description="Helical" evidence="6">
    <location>
        <begin position="470"/>
        <end position="487"/>
    </location>
</feature>
<keyword evidence="4 6" id="KW-1133">Transmembrane helix</keyword>
<accession>A0A4U1BPH9</accession>
<keyword evidence="3 6" id="KW-0812">Transmembrane</keyword>
<dbReference type="Proteomes" id="UP000305675">
    <property type="component" value="Unassembled WGS sequence"/>
</dbReference>
<keyword evidence="2" id="KW-1003">Cell membrane</keyword>
<evidence type="ECO:0000313" key="8">
    <source>
        <dbReference type="EMBL" id="TKB55452.1"/>
    </source>
</evidence>
<feature type="transmembrane region" description="Helical" evidence="6">
    <location>
        <begin position="493"/>
        <end position="511"/>
    </location>
</feature>
<feature type="transmembrane region" description="Helical" evidence="6">
    <location>
        <begin position="203"/>
        <end position="223"/>
    </location>
</feature>
<dbReference type="RefSeq" id="WP_136863209.1">
    <property type="nucleotide sequence ID" value="NZ_SWCJ01000005.1"/>
</dbReference>
<dbReference type="InterPro" id="IPR018461">
    <property type="entry name" value="Na/H_Antiport_NhaC-like_C"/>
</dbReference>
<evidence type="ECO:0000256" key="3">
    <source>
        <dbReference type="ARBA" id="ARBA00022692"/>
    </source>
</evidence>
<dbReference type="Pfam" id="PF03553">
    <property type="entry name" value="Na_H_antiporter"/>
    <property type="match status" value="1"/>
</dbReference>
<sequence length="528" mass="55543">MALVSYADSALSILPPVIAITLAILSRRVLLSLGLGILTGILMLSDFSVSLTAAQLLERTVALVWDGDGLASWNLYTIGFLLSMGLLMALISLSGGTRAFAQWARSRLHSGKDAQLMTLFLGAIVFIDDYFNALLVGNVARPITDQHGVSRERLAYCIDSTSAPVCVMSPISTWGAYIMSLLASILVTHGFEGMSALSAFAQMIPMNLYALSSVALLLCVVMMDLDFGPMAKAQRRAALGQRWDESKGSPSGDELGLPEADNGKVINLLGPLVLLVSLVVTLMLVSGSQSMGDVPFELIGALENADGSWAMFTSGWITVGVTLIALLLQGVSVEHIAMGVRKGLSSMLPAVYILLMAWTIAGVISDLQTGSYLASLAADTLPVFLVPVIIFALSAFAAFSTGTSYGTFAIMLPIAANMAMALEPALFLPTMAAVLAGGVFGDHCSPISDTTILSSTGSGCHHMDHVATQLPYALLAAVVAVCGYMVLGLTGSNALAIVISAMVLISMVLVLRQYRFTTTMNKLDVTAP</sequence>
<feature type="transmembrane region" description="Helical" evidence="6">
    <location>
        <begin position="265"/>
        <end position="287"/>
    </location>
</feature>
<evidence type="ECO:0000256" key="5">
    <source>
        <dbReference type="ARBA" id="ARBA00023136"/>
    </source>
</evidence>
<dbReference type="PANTHER" id="PTHR43478:SF1">
    <property type="entry name" value="NA+_H+ ANTIPORTER NHAC-LIKE C-TERMINAL DOMAIN-CONTAINING PROTEIN"/>
    <property type="match status" value="1"/>
</dbReference>
<protein>
    <submittedName>
        <fullName evidence="8">Na+/H+ antiporter NhaC family protein</fullName>
    </submittedName>
</protein>
<gene>
    <name evidence="8" type="ORF">FCL42_09690</name>
</gene>
<dbReference type="AlphaFoldDB" id="A0A4U1BPH9"/>
<dbReference type="EMBL" id="SWCJ01000005">
    <property type="protein sequence ID" value="TKB55452.1"/>
    <property type="molecule type" value="Genomic_DNA"/>
</dbReference>
<feature type="transmembrane region" description="Helical" evidence="6">
    <location>
        <begin position="308"/>
        <end position="331"/>
    </location>
</feature>
<evidence type="ECO:0000256" key="2">
    <source>
        <dbReference type="ARBA" id="ARBA00022475"/>
    </source>
</evidence>
<evidence type="ECO:0000256" key="1">
    <source>
        <dbReference type="ARBA" id="ARBA00004651"/>
    </source>
</evidence>
<dbReference type="GO" id="GO:0005886">
    <property type="term" value="C:plasma membrane"/>
    <property type="evidence" value="ECO:0007669"/>
    <property type="project" value="UniProtKB-SubCell"/>
</dbReference>
<feature type="transmembrane region" description="Helical" evidence="6">
    <location>
        <begin position="376"/>
        <end position="399"/>
    </location>
</feature>
<keyword evidence="5 6" id="KW-0472">Membrane</keyword>
<evidence type="ECO:0000256" key="4">
    <source>
        <dbReference type="ARBA" id="ARBA00022989"/>
    </source>
</evidence>
<feature type="transmembrane region" description="Helical" evidence="6">
    <location>
        <begin position="6"/>
        <end position="25"/>
    </location>
</feature>
<comment type="caution">
    <text evidence="8">The sequence shown here is derived from an EMBL/GenBank/DDBJ whole genome shotgun (WGS) entry which is preliminary data.</text>
</comment>
<dbReference type="OrthoDB" id="9762978at2"/>
<evidence type="ECO:0000313" key="9">
    <source>
        <dbReference type="Proteomes" id="UP000305675"/>
    </source>
</evidence>
<feature type="transmembrane region" description="Helical" evidence="6">
    <location>
        <begin position="73"/>
        <end position="93"/>
    </location>
</feature>
<evidence type="ECO:0000256" key="6">
    <source>
        <dbReference type="SAM" id="Phobius"/>
    </source>
</evidence>
<feature type="domain" description="Na+/H+ antiporter NhaC-like C-terminal" evidence="7">
    <location>
        <begin position="165"/>
        <end position="489"/>
    </location>
</feature>
<dbReference type="PANTHER" id="PTHR43478">
    <property type="entry name" value="NA+/H+ ANTIPORTER-RELATED"/>
    <property type="match status" value="1"/>
</dbReference>
<proteinExistence type="predicted"/>
<organism evidence="8 9">
    <name type="scientific">Ferrimonas aestuarii</name>
    <dbReference type="NCBI Taxonomy" id="2569539"/>
    <lineage>
        <taxon>Bacteria</taxon>
        <taxon>Pseudomonadati</taxon>
        <taxon>Pseudomonadota</taxon>
        <taxon>Gammaproteobacteria</taxon>
        <taxon>Alteromonadales</taxon>
        <taxon>Ferrimonadaceae</taxon>
        <taxon>Ferrimonas</taxon>
    </lineage>
</organism>
<keyword evidence="9" id="KW-1185">Reference proteome</keyword>
<name>A0A4U1BPH9_9GAMM</name>
<feature type="transmembrane region" description="Helical" evidence="6">
    <location>
        <begin position="174"/>
        <end position="191"/>
    </location>
</feature>
<comment type="subcellular location">
    <subcellularLocation>
        <location evidence="1">Cell membrane</location>
        <topology evidence="1">Multi-pass membrane protein</topology>
    </subcellularLocation>
</comment>
<evidence type="ECO:0000259" key="7">
    <source>
        <dbReference type="Pfam" id="PF03553"/>
    </source>
</evidence>